<evidence type="ECO:0000256" key="1">
    <source>
        <dbReference type="ARBA" id="ARBA00008580"/>
    </source>
</evidence>
<keyword evidence="4" id="KW-1185">Reference proteome</keyword>
<sequence length="87" mass="9650">MASSYTLGSHYETFVRELLASGRYASASEVVRDGLRLLEDREMQREARIAALREAIQEGLDSGPATALDMDAIKVHARIGRRTTRNA</sequence>
<dbReference type="PANTHER" id="PTHR36582:SF2">
    <property type="entry name" value="ANTITOXIN PARD"/>
    <property type="match status" value="1"/>
</dbReference>
<dbReference type="InterPro" id="IPR022789">
    <property type="entry name" value="ParD"/>
</dbReference>
<reference evidence="3 4" key="1">
    <citation type="submission" date="2022-02" db="EMBL/GenBank/DDBJ databases">
        <title>Shinella B3.7 sp. nov., isolated from Sediment (Zhairuo Island).</title>
        <authorList>
            <person name="Chen G."/>
        </authorList>
    </citation>
    <scope>NUCLEOTIDE SEQUENCE [LARGE SCALE GENOMIC DNA]</scope>
    <source>
        <strain evidence="3 4">B3.7</strain>
    </source>
</reference>
<dbReference type="Proteomes" id="UP001201844">
    <property type="component" value="Unassembled WGS sequence"/>
</dbReference>
<comment type="similarity">
    <text evidence="1">Belongs to the ParD antitoxin family.</text>
</comment>
<dbReference type="NCBIfam" id="TIGR02606">
    <property type="entry name" value="antidote_CC2985"/>
    <property type="match status" value="1"/>
</dbReference>
<name>A0ABT0CIA0_9HYPH</name>
<accession>A0ABT0CIA0</accession>
<dbReference type="EMBL" id="JAKVIN010000002">
    <property type="protein sequence ID" value="MCJ8148341.1"/>
    <property type="molecule type" value="Genomic_DNA"/>
</dbReference>
<dbReference type="Gene3D" id="6.10.10.120">
    <property type="entry name" value="Antitoxin ParD1-like"/>
    <property type="match status" value="1"/>
</dbReference>
<keyword evidence="2" id="KW-1277">Toxin-antitoxin system</keyword>
<protein>
    <submittedName>
        <fullName evidence="3">Type II toxin-antitoxin system ParD family antitoxin</fullName>
    </submittedName>
</protein>
<dbReference type="PANTHER" id="PTHR36582">
    <property type="entry name" value="ANTITOXIN PARD"/>
    <property type="match status" value="1"/>
</dbReference>
<dbReference type="InterPro" id="IPR038296">
    <property type="entry name" value="ParD_sf"/>
</dbReference>
<dbReference type="RefSeq" id="WP_241597938.1">
    <property type="nucleotide sequence ID" value="NZ_JAKVIN010000002.1"/>
</dbReference>
<gene>
    <name evidence="3" type="ORF">MKI86_04280</name>
</gene>
<dbReference type="SUPFAM" id="SSF47598">
    <property type="entry name" value="Ribbon-helix-helix"/>
    <property type="match status" value="1"/>
</dbReference>
<dbReference type="InterPro" id="IPR010985">
    <property type="entry name" value="Ribbon_hlx_hlx"/>
</dbReference>
<dbReference type="Pfam" id="PF03693">
    <property type="entry name" value="ParD_antitoxin"/>
    <property type="match status" value="1"/>
</dbReference>
<evidence type="ECO:0000313" key="3">
    <source>
        <dbReference type="EMBL" id="MCJ8148341.1"/>
    </source>
</evidence>
<comment type="caution">
    <text evidence="3">The sequence shown here is derived from an EMBL/GenBank/DDBJ whole genome shotgun (WGS) entry which is preliminary data.</text>
</comment>
<proteinExistence type="inferred from homology"/>
<organism evidence="3 4">
    <name type="scientific">Shinella sedimenti</name>
    <dbReference type="NCBI Taxonomy" id="2919913"/>
    <lineage>
        <taxon>Bacteria</taxon>
        <taxon>Pseudomonadati</taxon>
        <taxon>Pseudomonadota</taxon>
        <taxon>Alphaproteobacteria</taxon>
        <taxon>Hyphomicrobiales</taxon>
        <taxon>Rhizobiaceae</taxon>
        <taxon>Shinella</taxon>
    </lineage>
</organism>
<evidence type="ECO:0000256" key="2">
    <source>
        <dbReference type="ARBA" id="ARBA00022649"/>
    </source>
</evidence>
<evidence type="ECO:0000313" key="4">
    <source>
        <dbReference type="Proteomes" id="UP001201844"/>
    </source>
</evidence>